<evidence type="ECO:0000313" key="11">
    <source>
        <dbReference type="EMBL" id="EUJ26489.1"/>
    </source>
</evidence>
<evidence type="ECO:0000256" key="8">
    <source>
        <dbReference type="ARBA" id="ARBA00050776"/>
    </source>
</evidence>
<dbReference type="Gene3D" id="3.40.640.10">
    <property type="entry name" value="Type I PLP-dependent aspartate aminotransferase-like (Major domain)"/>
    <property type="match status" value="1"/>
</dbReference>
<evidence type="ECO:0000256" key="9">
    <source>
        <dbReference type="RuleBase" id="RU004504"/>
    </source>
</evidence>
<dbReference type="InterPro" id="IPR020578">
    <property type="entry name" value="Aminotrans_V_PyrdxlP_BS"/>
</dbReference>
<keyword evidence="5" id="KW-0663">Pyridoxal phosphate</keyword>
<evidence type="ECO:0000256" key="3">
    <source>
        <dbReference type="ARBA" id="ARBA00012239"/>
    </source>
</evidence>
<evidence type="ECO:0000259" key="10">
    <source>
        <dbReference type="Pfam" id="PF00266"/>
    </source>
</evidence>
<dbReference type="EC" id="2.8.1.7" evidence="3"/>
<evidence type="ECO:0000256" key="7">
    <source>
        <dbReference type="ARBA" id="ARBA00023014"/>
    </source>
</evidence>
<evidence type="ECO:0000313" key="12">
    <source>
        <dbReference type="Proteomes" id="UP000019249"/>
    </source>
</evidence>
<accession>A0ABP3AUN5</accession>
<sequence>MKMPIYLDHAATSPIHPAVSQEMLDVMQQEFGNPSSIHYAGRSARKKLDEARAFFAEEIGAVEKEIVFTSGGTESDNTAVIGAALANQSRGKHIITSSIEHHAVLRACEFLEKQGFSVTYLPVDEFGIVSVEDVRLALREDTILVSIMYGNNEIGAIQPIEAIGELLREHQALFHTDAVQAFGLVPMNVVKLGVDLLSTSSHKINGPRGVGFLYVKQGTKLEFPFHGGEQERGRRAGTENLAGIAGFKKALEVMKLDRFAKVERYAHFKEIFRSIF</sequence>
<comment type="cofactor">
    <cofactor evidence="1 9">
        <name>pyridoxal 5'-phosphate</name>
        <dbReference type="ChEBI" id="CHEBI:597326"/>
    </cofactor>
</comment>
<keyword evidence="7" id="KW-0411">Iron-sulfur</keyword>
<gene>
    <name evidence="11" type="ORF">MFLO_14052</name>
</gene>
<comment type="similarity">
    <text evidence="2">Belongs to the class-V pyridoxal-phosphate-dependent aminotransferase family. NifS/IscS subfamily.</text>
</comment>
<comment type="catalytic activity">
    <reaction evidence="8">
        <text>(sulfur carrier)-H + L-cysteine = (sulfur carrier)-SH + L-alanine</text>
        <dbReference type="Rhea" id="RHEA:43892"/>
        <dbReference type="Rhea" id="RHEA-COMP:14737"/>
        <dbReference type="Rhea" id="RHEA-COMP:14739"/>
        <dbReference type="ChEBI" id="CHEBI:29917"/>
        <dbReference type="ChEBI" id="CHEBI:35235"/>
        <dbReference type="ChEBI" id="CHEBI:57972"/>
        <dbReference type="ChEBI" id="CHEBI:64428"/>
        <dbReference type="EC" id="2.8.1.7"/>
    </reaction>
</comment>
<proteinExistence type="inferred from homology"/>
<dbReference type="InterPro" id="IPR015422">
    <property type="entry name" value="PyrdxlP-dep_Trfase_small"/>
</dbReference>
<comment type="caution">
    <text evidence="11">The sequence shown here is derived from an EMBL/GenBank/DDBJ whole genome shotgun (WGS) entry which is preliminary data.</text>
</comment>
<keyword evidence="12" id="KW-1185">Reference proteome</keyword>
<reference evidence="11 12" key="1">
    <citation type="journal article" date="2014" name="Int. J. Syst. Evol. Microbiol.">
        <title>Listeria floridensis sp. nov., Listeria aquatica sp. nov., Listeria cornellensis sp. nov., Listeria riparia sp. nov. and Listeria grandensis sp. nov., from agricultural and natural environments.</title>
        <authorList>
            <person name="den Bakker H.C."/>
            <person name="Warchocki S."/>
            <person name="Wright E.M."/>
            <person name="Allred A.F."/>
            <person name="Ahlstrom C."/>
            <person name="Manuel C.S."/>
            <person name="Stasiewicz M.J."/>
            <person name="Burrell A."/>
            <person name="Roof S."/>
            <person name="Strawn L."/>
            <person name="Fortes E.D."/>
            <person name="Nightingale K.K."/>
            <person name="Kephart D."/>
            <person name="Wiedmann M."/>
        </authorList>
    </citation>
    <scope>NUCLEOTIDE SEQUENCE [LARGE SCALE GENOMIC DNA]</scope>
    <source>
        <strain evidence="11 12">FSL S10-1187</strain>
    </source>
</reference>
<organism evidence="11 12">
    <name type="scientific">Listeria floridensis FSL S10-1187</name>
    <dbReference type="NCBI Taxonomy" id="1265817"/>
    <lineage>
        <taxon>Bacteria</taxon>
        <taxon>Bacillati</taxon>
        <taxon>Bacillota</taxon>
        <taxon>Bacilli</taxon>
        <taxon>Bacillales</taxon>
        <taxon>Listeriaceae</taxon>
        <taxon>Listeria</taxon>
    </lineage>
</organism>
<evidence type="ECO:0000256" key="2">
    <source>
        <dbReference type="ARBA" id="ARBA00006490"/>
    </source>
</evidence>
<dbReference type="PANTHER" id="PTHR11601">
    <property type="entry name" value="CYSTEINE DESULFURYLASE FAMILY MEMBER"/>
    <property type="match status" value="1"/>
</dbReference>
<dbReference type="InterPro" id="IPR015421">
    <property type="entry name" value="PyrdxlP-dep_Trfase_major"/>
</dbReference>
<evidence type="ECO:0000256" key="6">
    <source>
        <dbReference type="ARBA" id="ARBA00023004"/>
    </source>
</evidence>
<evidence type="ECO:0000256" key="1">
    <source>
        <dbReference type="ARBA" id="ARBA00001933"/>
    </source>
</evidence>
<keyword evidence="6" id="KW-0408">Iron</keyword>
<evidence type="ECO:0000256" key="5">
    <source>
        <dbReference type="ARBA" id="ARBA00022898"/>
    </source>
</evidence>
<name>A0ABP3AUN5_9LIST</name>
<evidence type="ECO:0000256" key="4">
    <source>
        <dbReference type="ARBA" id="ARBA00022723"/>
    </source>
</evidence>
<dbReference type="GO" id="GO:0016829">
    <property type="term" value="F:lyase activity"/>
    <property type="evidence" value="ECO:0007669"/>
    <property type="project" value="UniProtKB-KW"/>
</dbReference>
<feature type="domain" description="Aminotransferase class V" evidence="10">
    <location>
        <begin position="5"/>
        <end position="267"/>
    </location>
</feature>
<dbReference type="PANTHER" id="PTHR11601:SF34">
    <property type="entry name" value="CYSTEINE DESULFURASE"/>
    <property type="match status" value="1"/>
</dbReference>
<dbReference type="SUPFAM" id="SSF53383">
    <property type="entry name" value="PLP-dependent transferases"/>
    <property type="match status" value="1"/>
</dbReference>
<dbReference type="PROSITE" id="PS00595">
    <property type="entry name" value="AA_TRANSFER_CLASS_5"/>
    <property type="match status" value="1"/>
</dbReference>
<protein>
    <recommendedName>
        <fullName evidence="3">cysteine desulfurase</fullName>
        <ecNumber evidence="3">2.8.1.7</ecNumber>
    </recommendedName>
</protein>
<dbReference type="EMBL" id="AODF01000037">
    <property type="protein sequence ID" value="EUJ26489.1"/>
    <property type="molecule type" value="Genomic_DNA"/>
</dbReference>
<keyword evidence="11" id="KW-0456">Lyase</keyword>
<dbReference type="Gene3D" id="3.90.1150.10">
    <property type="entry name" value="Aspartate Aminotransferase, domain 1"/>
    <property type="match status" value="1"/>
</dbReference>
<dbReference type="Pfam" id="PF00266">
    <property type="entry name" value="Aminotran_5"/>
    <property type="match status" value="1"/>
</dbReference>
<dbReference type="InterPro" id="IPR015424">
    <property type="entry name" value="PyrdxlP-dep_Trfase"/>
</dbReference>
<keyword evidence="4" id="KW-0479">Metal-binding</keyword>
<dbReference type="Proteomes" id="UP000019249">
    <property type="component" value="Unassembled WGS sequence"/>
</dbReference>
<dbReference type="InterPro" id="IPR000192">
    <property type="entry name" value="Aminotrans_V_dom"/>
</dbReference>